<evidence type="ECO:0000256" key="7">
    <source>
        <dbReference type="ARBA" id="ARBA00029447"/>
    </source>
</evidence>
<dbReference type="PROSITE" id="PS50885">
    <property type="entry name" value="HAMP"/>
    <property type="match status" value="1"/>
</dbReference>
<dbReference type="SUPFAM" id="SSF58104">
    <property type="entry name" value="Methyl-accepting chemotaxis protein (MCP) signaling domain"/>
    <property type="match status" value="1"/>
</dbReference>
<keyword evidence="5 9" id="KW-0472">Membrane</keyword>
<dbReference type="RefSeq" id="WP_122964633.1">
    <property type="nucleotide sequence ID" value="NZ_BJMH01000019.1"/>
</dbReference>
<evidence type="ECO:0000256" key="9">
    <source>
        <dbReference type="SAM" id="Phobius"/>
    </source>
</evidence>
<dbReference type="PANTHER" id="PTHR32089">
    <property type="entry name" value="METHYL-ACCEPTING CHEMOTAXIS PROTEIN MCPB"/>
    <property type="match status" value="1"/>
</dbReference>
<dbReference type="GO" id="GO:0005886">
    <property type="term" value="C:plasma membrane"/>
    <property type="evidence" value="ECO:0007669"/>
    <property type="project" value="UniProtKB-SubCell"/>
</dbReference>
<feature type="domain" description="HAMP" evidence="11">
    <location>
        <begin position="227"/>
        <end position="280"/>
    </location>
</feature>
<dbReference type="SMART" id="SM00283">
    <property type="entry name" value="MA"/>
    <property type="match status" value="1"/>
</dbReference>
<sequence>MKAAKQAKFVSLRTKLVMMCLLLLAIPSLVIGFQGYNSASAGMSDLGSRILKNNVHLTIEMIDALQKQVDAGKLSKEDAQEQVKEHILGPRQADGKRPINPNIDSGASGYMFVVDQQGIMLASPSIEGQNQWDKKGPDGVYFTQEIIKQGLNGGGFTYYQWTKPNEPDVMYPKVAYSKADPHWGWIVSASSYMEDFDGPANKVLYDLLITLGIFLLIGFVVSWIYSGHISKPIVQMATRAKQVAEGDLTGEKIEIKNRDELGQLADDFALMTDNLRQLISRVRLGSEQVASTSEQLTASAEQTSRATEQIAVTMQDMAVGTEDQAKTVDATSETINEMSARMQDIVDNTGLATRTVETAAKTVTSGNQAIETAIAQMNSISTTVSGLAESIKLLGDRSAEISKIVEVITSIAEQTNLLALNAAIEAARAGEHGRGFAVVANEVRILAEQSAKSTQQIKDLIAAIQIDTNSAVLAMESTTSEVSAGIEVVNDAGKAFHGILSGTQEVASQIQEVSNATHLMSEGSAQVVYAIETIAKTAESTAFGTQNVSAAAEEQLASMEEISSSAAALSEMAEELQDLVKQFKV</sequence>
<feature type="transmembrane region" description="Helical" evidence="9">
    <location>
        <begin position="203"/>
        <end position="226"/>
    </location>
</feature>
<dbReference type="InterPro" id="IPR003660">
    <property type="entry name" value="HAMP_dom"/>
</dbReference>
<keyword evidence="13" id="KW-1185">Reference proteome</keyword>
<feature type="domain" description="Methyl-accepting transducer" evidence="10">
    <location>
        <begin position="299"/>
        <end position="535"/>
    </location>
</feature>
<evidence type="ECO:0000256" key="3">
    <source>
        <dbReference type="ARBA" id="ARBA00022692"/>
    </source>
</evidence>
<evidence type="ECO:0000259" key="10">
    <source>
        <dbReference type="PROSITE" id="PS50111"/>
    </source>
</evidence>
<dbReference type="Pfam" id="PF00015">
    <property type="entry name" value="MCPsignal"/>
    <property type="match status" value="1"/>
</dbReference>
<evidence type="ECO:0000313" key="13">
    <source>
        <dbReference type="Proteomes" id="UP000316882"/>
    </source>
</evidence>
<evidence type="ECO:0000259" key="11">
    <source>
        <dbReference type="PROSITE" id="PS50885"/>
    </source>
</evidence>
<keyword evidence="2" id="KW-1003">Cell membrane</keyword>
<dbReference type="SMART" id="SM01049">
    <property type="entry name" value="Cache_2"/>
    <property type="match status" value="1"/>
</dbReference>
<dbReference type="CDD" id="cd11386">
    <property type="entry name" value="MCP_signal"/>
    <property type="match status" value="1"/>
</dbReference>
<evidence type="ECO:0000256" key="5">
    <source>
        <dbReference type="ARBA" id="ARBA00023136"/>
    </source>
</evidence>
<keyword evidence="6 8" id="KW-0807">Transducer</keyword>
<dbReference type="Proteomes" id="UP000316882">
    <property type="component" value="Unassembled WGS sequence"/>
</dbReference>
<protein>
    <submittedName>
        <fullName evidence="12">Chemotaxis protein</fullName>
    </submittedName>
</protein>
<dbReference type="Gene3D" id="3.30.450.20">
    <property type="entry name" value="PAS domain"/>
    <property type="match status" value="1"/>
</dbReference>
<organism evidence="12 13">
    <name type="scientific">Brevibacillus parabrevis</name>
    <dbReference type="NCBI Taxonomy" id="54914"/>
    <lineage>
        <taxon>Bacteria</taxon>
        <taxon>Bacillati</taxon>
        <taxon>Bacillota</taxon>
        <taxon>Bacilli</taxon>
        <taxon>Bacillales</taxon>
        <taxon>Paenibacillaceae</taxon>
        <taxon>Brevibacillus</taxon>
    </lineage>
</organism>
<dbReference type="Gene3D" id="6.10.340.10">
    <property type="match status" value="1"/>
</dbReference>
<dbReference type="SMART" id="SM00304">
    <property type="entry name" value="HAMP"/>
    <property type="match status" value="1"/>
</dbReference>
<accession>A0A4Y3PUG8</accession>
<dbReference type="InterPro" id="IPR004089">
    <property type="entry name" value="MCPsignal_dom"/>
</dbReference>
<comment type="similarity">
    <text evidence="7">Belongs to the methyl-accepting chemotaxis (MCP) protein family.</text>
</comment>
<keyword evidence="4 9" id="KW-1133">Transmembrane helix</keyword>
<dbReference type="PANTHER" id="PTHR32089:SF114">
    <property type="entry name" value="METHYL-ACCEPTING CHEMOTAXIS PROTEIN MCPB"/>
    <property type="match status" value="1"/>
</dbReference>
<keyword evidence="3 9" id="KW-0812">Transmembrane</keyword>
<dbReference type="InterPro" id="IPR033480">
    <property type="entry name" value="sCache_2"/>
</dbReference>
<dbReference type="GO" id="GO:0007165">
    <property type="term" value="P:signal transduction"/>
    <property type="evidence" value="ECO:0007669"/>
    <property type="project" value="UniProtKB-KW"/>
</dbReference>
<dbReference type="Pfam" id="PF00672">
    <property type="entry name" value="HAMP"/>
    <property type="match status" value="1"/>
</dbReference>
<reference evidence="12 13" key="1">
    <citation type="submission" date="2019-06" db="EMBL/GenBank/DDBJ databases">
        <title>Whole genome shotgun sequence of Brevibacillus parabrevis NBRC 12334.</title>
        <authorList>
            <person name="Hosoyama A."/>
            <person name="Uohara A."/>
            <person name="Ohji S."/>
            <person name="Ichikawa N."/>
        </authorList>
    </citation>
    <scope>NUCLEOTIDE SEQUENCE [LARGE SCALE GENOMIC DNA]</scope>
    <source>
        <strain evidence="12 13">NBRC 12334</strain>
    </source>
</reference>
<comment type="subcellular location">
    <subcellularLocation>
        <location evidence="1">Cell membrane</location>
        <topology evidence="1">Multi-pass membrane protein</topology>
    </subcellularLocation>
</comment>
<dbReference type="STRING" id="54914.AV540_20110"/>
<dbReference type="Pfam" id="PF17200">
    <property type="entry name" value="sCache_2"/>
    <property type="match status" value="1"/>
</dbReference>
<evidence type="ECO:0000256" key="8">
    <source>
        <dbReference type="PROSITE-ProRule" id="PRU00284"/>
    </source>
</evidence>
<dbReference type="CDD" id="cd06225">
    <property type="entry name" value="HAMP"/>
    <property type="match status" value="1"/>
</dbReference>
<dbReference type="EMBL" id="BJMH01000019">
    <property type="protein sequence ID" value="GEB34081.1"/>
    <property type="molecule type" value="Genomic_DNA"/>
</dbReference>
<evidence type="ECO:0000256" key="1">
    <source>
        <dbReference type="ARBA" id="ARBA00004651"/>
    </source>
</evidence>
<dbReference type="Gene3D" id="1.10.287.950">
    <property type="entry name" value="Methyl-accepting chemotaxis protein"/>
    <property type="match status" value="1"/>
</dbReference>
<dbReference type="AlphaFoldDB" id="A0A4Y3PUG8"/>
<proteinExistence type="inferred from homology"/>
<gene>
    <name evidence="12" type="ORF">BPA01_36610</name>
</gene>
<dbReference type="PROSITE" id="PS50111">
    <property type="entry name" value="CHEMOTAXIS_TRANSDUC_2"/>
    <property type="match status" value="1"/>
</dbReference>
<name>A0A4Y3PUG8_BREPA</name>
<comment type="caution">
    <text evidence="12">The sequence shown here is derived from an EMBL/GenBank/DDBJ whole genome shotgun (WGS) entry which is preliminary data.</text>
</comment>
<evidence type="ECO:0000256" key="2">
    <source>
        <dbReference type="ARBA" id="ARBA00022475"/>
    </source>
</evidence>
<evidence type="ECO:0000256" key="4">
    <source>
        <dbReference type="ARBA" id="ARBA00022989"/>
    </source>
</evidence>
<evidence type="ECO:0000313" key="12">
    <source>
        <dbReference type="EMBL" id="GEB34081.1"/>
    </source>
</evidence>
<evidence type="ECO:0000256" key="6">
    <source>
        <dbReference type="ARBA" id="ARBA00023224"/>
    </source>
</evidence>